<evidence type="ECO:0000313" key="13">
    <source>
        <dbReference type="Proteomes" id="UP000651482"/>
    </source>
</evidence>
<keyword evidence="10" id="KW-0443">Lipid metabolism</keyword>
<evidence type="ECO:0000256" key="3">
    <source>
        <dbReference type="ARBA" id="ARBA00012948"/>
    </source>
</evidence>
<keyword evidence="5 10" id="KW-0560">Oxidoreductase</keyword>
<comment type="similarity">
    <text evidence="2 10">Belongs to the short-chain dehydrogenases/reductases (SDR) family.</text>
</comment>
<comment type="caution">
    <text evidence="12">The sequence shown here is derived from an EMBL/GenBank/DDBJ whole genome shotgun (WGS) entry which is preliminary data.</text>
</comment>
<dbReference type="PANTHER" id="PTHR42879">
    <property type="entry name" value="3-OXOACYL-(ACYL-CARRIER-PROTEIN) REDUCTASE"/>
    <property type="match status" value="1"/>
</dbReference>
<dbReference type="Gene3D" id="3.40.50.720">
    <property type="entry name" value="NAD(P)-binding Rossmann-like Domain"/>
    <property type="match status" value="1"/>
</dbReference>
<reference evidence="12" key="1">
    <citation type="submission" date="2020-08" db="EMBL/GenBank/DDBJ databases">
        <title>Genome public.</title>
        <authorList>
            <person name="Liu C."/>
            <person name="Sun Q."/>
        </authorList>
    </citation>
    <scope>NUCLEOTIDE SEQUENCE</scope>
    <source>
        <strain evidence="12">NSJ-40</strain>
    </source>
</reference>
<keyword evidence="6" id="KW-0753">Steroid metabolism</keyword>
<dbReference type="PRINTS" id="PR00080">
    <property type="entry name" value="SDRFAMILY"/>
</dbReference>
<evidence type="ECO:0000256" key="5">
    <source>
        <dbReference type="ARBA" id="ARBA00023002"/>
    </source>
</evidence>
<dbReference type="FunFam" id="3.40.50.720:FF:000115">
    <property type="entry name" value="3-oxoacyl-[acyl-carrier-protein] reductase FabG"/>
    <property type="match status" value="1"/>
</dbReference>
<evidence type="ECO:0000259" key="11">
    <source>
        <dbReference type="SMART" id="SM00822"/>
    </source>
</evidence>
<comment type="subunit">
    <text evidence="10">Homotetramer.</text>
</comment>
<evidence type="ECO:0000256" key="6">
    <source>
        <dbReference type="ARBA" id="ARBA00023221"/>
    </source>
</evidence>
<dbReference type="InterPro" id="IPR002347">
    <property type="entry name" value="SDR_fam"/>
</dbReference>
<dbReference type="EC" id="1.1.1.100" evidence="3 10"/>
<dbReference type="GO" id="GO:0008202">
    <property type="term" value="P:steroid metabolic process"/>
    <property type="evidence" value="ECO:0007669"/>
    <property type="project" value="UniProtKB-KW"/>
</dbReference>
<dbReference type="CDD" id="cd05333">
    <property type="entry name" value="BKR_SDR_c"/>
    <property type="match status" value="1"/>
</dbReference>
<feature type="binding site" evidence="9">
    <location>
        <position position="89"/>
    </location>
    <ligand>
        <name>NADP(+)</name>
        <dbReference type="ChEBI" id="CHEBI:58349"/>
    </ligand>
</feature>
<sequence length="244" mass="25201">MLNGKNALITGASRGIGKAIALAFAKNGANIAVIYAGNREKAEETCREAEAFGVKALPFCCDVSDFAAAKETVAAVTKALGPIDILVNNAGITRDGLIYSMKEEAFDAVIDTNLKGAFHMIKHCTPGFLKRRSGRILNISSISGLIGNAGQANYSASKAGLIGLTKSVAREFAPRGICCNAIAPGFIATEMTENIGSENPLIGKIPLGRVGTPEDVAALAVFLAGDTAGYITGEVIRVDGGLAI</sequence>
<dbReference type="InterPro" id="IPR020904">
    <property type="entry name" value="Sc_DH/Rdtase_CS"/>
</dbReference>
<dbReference type="InterPro" id="IPR057326">
    <property type="entry name" value="KR_dom"/>
</dbReference>
<dbReference type="PANTHER" id="PTHR42879:SF2">
    <property type="entry name" value="3-OXOACYL-[ACYL-CARRIER-PROTEIN] REDUCTASE FABG"/>
    <property type="match status" value="1"/>
</dbReference>
<evidence type="ECO:0000256" key="4">
    <source>
        <dbReference type="ARBA" id="ARBA00022857"/>
    </source>
</evidence>
<dbReference type="Proteomes" id="UP000651482">
    <property type="component" value="Unassembled WGS sequence"/>
</dbReference>
<feature type="binding site" evidence="9">
    <location>
        <begin position="154"/>
        <end position="158"/>
    </location>
    <ligand>
        <name>NADP(+)</name>
        <dbReference type="ChEBI" id="CHEBI:58349"/>
    </ligand>
</feature>
<protein>
    <recommendedName>
        <fullName evidence="3 10">3-oxoacyl-[acyl-carrier-protein] reductase</fullName>
        <ecNumber evidence="3 10">1.1.1.100</ecNumber>
    </recommendedName>
</protein>
<dbReference type="InterPro" id="IPR050259">
    <property type="entry name" value="SDR"/>
</dbReference>
<dbReference type="PRINTS" id="PR00081">
    <property type="entry name" value="GDHRDH"/>
</dbReference>
<feature type="binding site" evidence="9">
    <location>
        <begin position="11"/>
        <end position="14"/>
    </location>
    <ligand>
        <name>NADP(+)</name>
        <dbReference type="ChEBI" id="CHEBI:58349"/>
    </ligand>
</feature>
<evidence type="ECO:0000313" key="12">
    <source>
        <dbReference type="EMBL" id="MBC8534840.1"/>
    </source>
</evidence>
<dbReference type="Pfam" id="PF13561">
    <property type="entry name" value="adh_short_C2"/>
    <property type="match status" value="1"/>
</dbReference>
<keyword evidence="10" id="KW-0444">Lipid biosynthesis</keyword>
<evidence type="ECO:0000256" key="10">
    <source>
        <dbReference type="RuleBase" id="RU366074"/>
    </source>
</evidence>
<name>A0A926DD64_9FIRM</name>
<dbReference type="NCBIfam" id="TIGR01830">
    <property type="entry name" value="3oxo_ACP_reduc"/>
    <property type="match status" value="1"/>
</dbReference>
<dbReference type="InterPro" id="IPR011284">
    <property type="entry name" value="3oxo_ACP_reduc"/>
</dbReference>
<evidence type="ECO:0000256" key="9">
    <source>
        <dbReference type="PIRSR" id="PIRSR611284-2"/>
    </source>
</evidence>
<feature type="active site" description="Proton acceptor" evidence="8">
    <location>
        <position position="154"/>
    </location>
</feature>
<proteinExistence type="inferred from homology"/>
<comment type="function">
    <text evidence="10">Catalyzes the NADPH-dependent reduction of beta-ketoacyl-ACP substrates to beta-hydroxyacyl-ACP products, the first reductive step in the elongation cycle of fatty acid biosynthesis.</text>
</comment>
<accession>A0A926DD64</accession>
<feature type="binding site" evidence="9">
    <location>
        <position position="187"/>
    </location>
    <ligand>
        <name>NADP(+)</name>
        <dbReference type="ChEBI" id="CHEBI:58349"/>
    </ligand>
</feature>
<dbReference type="AlphaFoldDB" id="A0A926DD64"/>
<gene>
    <name evidence="12" type="primary">fabG</name>
    <name evidence="12" type="ORF">IAG03_12795</name>
</gene>
<evidence type="ECO:0000256" key="2">
    <source>
        <dbReference type="ARBA" id="ARBA00006484"/>
    </source>
</evidence>
<evidence type="ECO:0000256" key="8">
    <source>
        <dbReference type="PIRSR" id="PIRSR611284-1"/>
    </source>
</evidence>
<keyword evidence="13" id="KW-1185">Reference proteome</keyword>
<dbReference type="GO" id="GO:0051287">
    <property type="term" value="F:NAD binding"/>
    <property type="evidence" value="ECO:0007669"/>
    <property type="project" value="UniProtKB-UniRule"/>
</dbReference>
<dbReference type="InterPro" id="IPR036291">
    <property type="entry name" value="NAD(P)-bd_dom_sf"/>
</dbReference>
<dbReference type="NCBIfam" id="NF009466">
    <property type="entry name" value="PRK12826.1-2"/>
    <property type="match status" value="1"/>
</dbReference>
<evidence type="ECO:0000256" key="7">
    <source>
        <dbReference type="ARBA" id="ARBA00048508"/>
    </source>
</evidence>
<dbReference type="RefSeq" id="WP_249320462.1">
    <property type="nucleotide sequence ID" value="NZ_JACRSN010000025.1"/>
</dbReference>
<keyword evidence="4 9" id="KW-0521">NADP</keyword>
<dbReference type="GO" id="GO:0004316">
    <property type="term" value="F:3-oxoacyl-[acyl-carrier-protein] reductase (NADPH) activity"/>
    <property type="evidence" value="ECO:0007669"/>
    <property type="project" value="UniProtKB-UniRule"/>
</dbReference>
<dbReference type="EMBL" id="JACRSN010000025">
    <property type="protein sequence ID" value="MBC8534840.1"/>
    <property type="molecule type" value="Genomic_DNA"/>
</dbReference>
<keyword evidence="10" id="KW-0275">Fatty acid biosynthesis</keyword>
<organism evidence="12 13">
    <name type="scientific">Yeguia hominis</name>
    <dbReference type="NCBI Taxonomy" id="2763662"/>
    <lineage>
        <taxon>Bacteria</taxon>
        <taxon>Bacillati</taxon>
        <taxon>Bacillota</taxon>
        <taxon>Clostridia</taxon>
        <taxon>Eubacteriales</taxon>
        <taxon>Yeguiaceae</taxon>
        <taxon>Yeguia</taxon>
    </lineage>
</organism>
<dbReference type="SUPFAM" id="SSF51735">
    <property type="entry name" value="NAD(P)-binding Rossmann-fold domains"/>
    <property type="match status" value="1"/>
</dbReference>
<comment type="pathway">
    <text evidence="1 10">Lipid metabolism; fatty acid biosynthesis.</text>
</comment>
<dbReference type="SMART" id="SM00822">
    <property type="entry name" value="PKS_KR"/>
    <property type="match status" value="1"/>
</dbReference>
<keyword evidence="10" id="KW-0276">Fatty acid metabolism</keyword>
<feature type="domain" description="Ketoreductase" evidence="11">
    <location>
        <begin position="5"/>
        <end position="185"/>
    </location>
</feature>
<evidence type="ECO:0000256" key="1">
    <source>
        <dbReference type="ARBA" id="ARBA00005194"/>
    </source>
</evidence>
<dbReference type="NCBIfam" id="NF005559">
    <property type="entry name" value="PRK07231.1"/>
    <property type="match status" value="1"/>
</dbReference>
<dbReference type="PROSITE" id="PS00061">
    <property type="entry name" value="ADH_SHORT"/>
    <property type="match status" value="1"/>
</dbReference>
<comment type="catalytic activity">
    <reaction evidence="7 10">
        <text>a (3R)-hydroxyacyl-[ACP] + NADP(+) = a 3-oxoacyl-[ACP] + NADPH + H(+)</text>
        <dbReference type="Rhea" id="RHEA:17397"/>
        <dbReference type="Rhea" id="RHEA-COMP:9916"/>
        <dbReference type="Rhea" id="RHEA-COMP:9945"/>
        <dbReference type="ChEBI" id="CHEBI:15378"/>
        <dbReference type="ChEBI" id="CHEBI:57783"/>
        <dbReference type="ChEBI" id="CHEBI:58349"/>
        <dbReference type="ChEBI" id="CHEBI:78776"/>
        <dbReference type="ChEBI" id="CHEBI:78827"/>
        <dbReference type="EC" id="1.1.1.100"/>
    </reaction>
</comment>
<dbReference type="GO" id="GO:0006633">
    <property type="term" value="P:fatty acid biosynthetic process"/>
    <property type="evidence" value="ECO:0007669"/>
    <property type="project" value="UniProtKB-KW"/>
</dbReference>